<dbReference type="PANTHER" id="PTHR43436:SF1">
    <property type="entry name" value="TRANSCRIPTIONAL REGULATORY PROTEIN"/>
    <property type="match status" value="1"/>
</dbReference>
<dbReference type="GO" id="GO:0003700">
    <property type="term" value="F:DNA-binding transcription factor activity"/>
    <property type="evidence" value="ECO:0007669"/>
    <property type="project" value="InterPro"/>
</dbReference>
<name>A0A318P1I0_SERPL</name>
<organism evidence="4 5">
    <name type="scientific">Serratia plymuthica</name>
    <dbReference type="NCBI Taxonomy" id="82996"/>
    <lineage>
        <taxon>Bacteria</taxon>
        <taxon>Pseudomonadati</taxon>
        <taxon>Pseudomonadota</taxon>
        <taxon>Gammaproteobacteria</taxon>
        <taxon>Enterobacterales</taxon>
        <taxon>Yersiniaceae</taxon>
        <taxon>Serratia</taxon>
    </lineage>
</organism>
<protein>
    <submittedName>
        <fullName evidence="4">AraC family transcriptional regulator</fullName>
    </submittedName>
</protein>
<dbReference type="InterPro" id="IPR009594">
    <property type="entry name" value="Tscrpt_reg_HTH_AraC_N"/>
</dbReference>
<dbReference type="InterPro" id="IPR018060">
    <property type="entry name" value="HTH_AraC"/>
</dbReference>
<feature type="domain" description="HTH araC/xylS-type" evidence="3">
    <location>
        <begin position="190"/>
        <end position="288"/>
    </location>
</feature>
<reference evidence="4 5" key="1">
    <citation type="submission" date="2017-11" db="EMBL/GenBank/DDBJ databases">
        <title>Genome sequence of the oocydin A producing rhizobacterium Serratia plymuthica 4Rx5.</title>
        <authorList>
            <person name="Matilla M.A."/>
            <person name="Udaondo Z."/>
            <person name="Salmond G.P.C."/>
        </authorList>
    </citation>
    <scope>NUCLEOTIDE SEQUENCE [LARGE SCALE GENOMIC DNA]</scope>
    <source>
        <strain evidence="4 5">4Rx5</strain>
    </source>
</reference>
<sequence length="299" mass="33360">MKNELAPHLDIALRHAPPGLTPTRIPRVDLCVGQGSTDKAPCLYRSMICFILQGSKRVAIHDNLLSYDSEQYLISALDLPLIGQILDAEDGQPYVALSLVLDPAILAELAATMPPVREREQKGIGIAINPMTAPLRDTLLRLLSLLDTPDDIPILGPLLERELLYRLLQEPQGQLLRQIAQPDGALGSIRRAVAWIRDNYNIRLRIEALCDVSGMSRASLHRHFLSMTGLSPVQYQKQLRLQEARQLLLAGEHRASEVAFLVGYESASQFSREYLRQFAVSPIRDVRQIRQAINASPRA</sequence>
<dbReference type="PROSITE" id="PS01124">
    <property type="entry name" value="HTH_ARAC_FAMILY_2"/>
    <property type="match status" value="1"/>
</dbReference>
<evidence type="ECO:0000313" key="4">
    <source>
        <dbReference type="EMBL" id="PYD40021.1"/>
    </source>
</evidence>
<proteinExistence type="predicted"/>
<dbReference type="GO" id="GO:0043565">
    <property type="term" value="F:sequence-specific DNA binding"/>
    <property type="evidence" value="ECO:0007669"/>
    <property type="project" value="InterPro"/>
</dbReference>
<keyword evidence="2" id="KW-0804">Transcription</keyword>
<dbReference type="Pfam" id="PF12833">
    <property type="entry name" value="HTH_18"/>
    <property type="match status" value="1"/>
</dbReference>
<dbReference type="Pfam" id="PF06719">
    <property type="entry name" value="AraC_N"/>
    <property type="match status" value="1"/>
</dbReference>
<gene>
    <name evidence="4" type="ORF">CT690_01670</name>
</gene>
<dbReference type="RefSeq" id="WP_004944494.1">
    <property type="nucleotide sequence ID" value="NZ_PESE01000001.1"/>
</dbReference>
<dbReference type="Gene3D" id="1.10.10.60">
    <property type="entry name" value="Homeodomain-like"/>
    <property type="match status" value="2"/>
</dbReference>
<evidence type="ECO:0000256" key="2">
    <source>
        <dbReference type="ARBA" id="ARBA00023163"/>
    </source>
</evidence>
<dbReference type="SUPFAM" id="SSF46689">
    <property type="entry name" value="Homeodomain-like"/>
    <property type="match status" value="2"/>
</dbReference>
<keyword evidence="1" id="KW-0805">Transcription regulation</keyword>
<dbReference type="SMART" id="SM00342">
    <property type="entry name" value="HTH_ARAC"/>
    <property type="match status" value="1"/>
</dbReference>
<dbReference type="PANTHER" id="PTHR43436">
    <property type="entry name" value="ARAC-FAMILY TRANSCRIPTIONAL REGULATOR"/>
    <property type="match status" value="1"/>
</dbReference>
<dbReference type="OrthoDB" id="34150at2"/>
<dbReference type="EMBL" id="PESE01000001">
    <property type="protein sequence ID" value="PYD40021.1"/>
    <property type="molecule type" value="Genomic_DNA"/>
</dbReference>
<dbReference type="InterPro" id="IPR009057">
    <property type="entry name" value="Homeodomain-like_sf"/>
</dbReference>
<evidence type="ECO:0000259" key="3">
    <source>
        <dbReference type="PROSITE" id="PS01124"/>
    </source>
</evidence>
<comment type="caution">
    <text evidence="4">The sequence shown here is derived from an EMBL/GenBank/DDBJ whole genome shotgun (WGS) entry which is preliminary data.</text>
</comment>
<evidence type="ECO:0000313" key="5">
    <source>
        <dbReference type="Proteomes" id="UP000248196"/>
    </source>
</evidence>
<evidence type="ECO:0000256" key="1">
    <source>
        <dbReference type="ARBA" id="ARBA00023015"/>
    </source>
</evidence>
<dbReference type="Proteomes" id="UP000248196">
    <property type="component" value="Unassembled WGS sequence"/>
</dbReference>
<accession>A0A318P1I0</accession>
<dbReference type="AlphaFoldDB" id="A0A318P1I0"/>